<sequence length="100" mass="11347">MENVVALEKLVIVPNWSWDCHHSGSELGKRERKKEAKARRHANMHIKNRVPSTVEFTGHGASYKMVEVWSWVGHGTLDDGDERLLSAALEILAEQLLSEE</sequence>
<gene>
    <name evidence="1" type="ORF">Pyn_26278</name>
</gene>
<comment type="caution">
    <text evidence="1">The sequence shown here is derived from an EMBL/GenBank/DDBJ whole genome shotgun (WGS) entry which is preliminary data.</text>
</comment>
<keyword evidence="2" id="KW-1185">Reference proteome</keyword>
<evidence type="ECO:0000313" key="1">
    <source>
        <dbReference type="EMBL" id="PQQ02392.1"/>
    </source>
</evidence>
<accession>A0A314Y5J6</accession>
<dbReference type="AlphaFoldDB" id="A0A314Y5J6"/>
<dbReference type="Proteomes" id="UP000250321">
    <property type="component" value="Unassembled WGS sequence"/>
</dbReference>
<protein>
    <submittedName>
        <fullName evidence="1">F-box/FBD/LRR-repeat protein</fullName>
    </submittedName>
</protein>
<dbReference type="EMBL" id="PJQY01001471">
    <property type="protein sequence ID" value="PQQ02392.1"/>
    <property type="molecule type" value="Genomic_DNA"/>
</dbReference>
<reference evidence="1 2" key="1">
    <citation type="submission" date="2018-02" db="EMBL/GenBank/DDBJ databases">
        <title>Draft genome of wild Prunus yedoensis var. nudiflora.</title>
        <authorList>
            <person name="Baek S."/>
            <person name="Kim J.-H."/>
            <person name="Choi K."/>
            <person name="Kim G.-B."/>
            <person name="Cho A."/>
            <person name="Jang H."/>
            <person name="Shin C.-H."/>
            <person name="Yu H.-J."/>
            <person name="Mun J.-H."/>
        </authorList>
    </citation>
    <scope>NUCLEOTIDE SEQUENCE [LARGE SCALE GENOMIC DNA]</scope>
    <source>
        <strain evidence="2">cv. Jeju island</strain>
        <tissue evidence="1">Leaf</tissue>
    </source>
</reference>
<evidence type="ECO:0000313" key="2">
    <source>
        <dbReference type="Proteomes" id="UP000250321"/>
    </source>
</evidence>
<name>A0A314Y5J6_PRUYE</name>
<organism evidence="1 2">
    <name type="scientific">Prunus yedoensis var. nudiflora</name>
    <dbReference type="NCBI Taxonomy" id="2094558"/>
    <lineage>
        <taxon>Eukaryota</taxon>
        <taxon>Viridiplantae</taxon>
        <taxon>Streptophyta</taxon>
        <taxon>Embryophyta</taxon>
        <taxon>Tracheophyta</taxon>
        <taxon>Spermatophyta</taxon>
        <taxon>Magnoliopsida</taxon>
        <taxon>eudicotyledons</taxon>
        <taxon>Gunneridae</taxon>
        <taxon>Pentapetalae</taxon>
        <taxon>rosids</taxon>
        <taxon>fabids</taxon>
        <taxon>Rosales</taxon>
        <taxon>Rosaceae</taxon>
        <taxon>Amygdaloideae</taxon>
        <taxon>Amygdaleae</taxon>
        <taxon>Prunus</taxon>
    </lineage>
</organism>
<proteinExistence type="predicted"/>